<dbReference type="InParanoid" id="A0A804PXZ7"/>
<reference evidence="2" key="1">
    <citation type="journal article" date="2009" name="Science">
        <title>The B73 maize genome: complexity, diversity, and dynamics.</title>
        <authorList>
            <person name="Schnable P.S."/>
            <person name="Ware D."/>
            <person name="Fulton R.S."/>
            <person name="Stein J.C."/>
            <person name="Wei F."/>
            <person name="Pasternak S."/>
            <person name="Liang C."/>
            <person name="Zhang J."/>
            <person name="Fulton L."/>
            <person name="Graves T.A."/>
            <person name="Minx P."/>
            <person name="Reily A.D."/>
            <person name="Courtney L."/>
            <person name="Kruchowski S.S."/>
            <person name="Tomlinson C."/>
            <person name="Strong C."/>
            <person name="Delehaunty K."/>
            <person name="Fronick C."/>
            <person name="Courtney B."/>
            <person name="Rock S.M."/>
            <person name="Belter E."/>
            <person name="Du F."/>
            <person name="Kim K."/>
            <person name="Abbott R.M."/>
            <person name="Cotton M."/>
            <person name="Levy A."/>
            <person name="Marchetto P."/>
            <person name="Ochoa K."/>
            <person name="Jackson S.M."/>
            <person name="Gillam B."/>
            <person name="Chen W."/>
            <person name="Yan L."/>
            <person name="Higginbotham J."/>
            <person name="Cardenas M."/>
            <person name="Waligorski J."/>
            <person name="Applebaum E."/>
            <person name="Phelps L."/>
            <person name="Falcone J."/>
            <person name="Kanchi K."/>
            <person name="Thane T."/>
            <person name="Scimone A."/>
            <person name="Thane N."/>
            <person name="Henke J."/>
            <person name="Wang T."/>
            <person name="Ruppert J."/>
            <person name="Shah N."/>
            <person name="Rotter K."/>
            <person name="Hodges J."/>
            <person name="Ingenthron E."/>
            <person name="Cordes M."/>
            <person name="Kohlberg S."/>
            <person name="Sgro J."/>
            <person name="Delgado B."/>
            <person name="Mead K."/>
            <person name="Chinwalla A."/>
            <person name="Leonard S."/>
            <person name="Crouse K."/>
            <person name="Collura K."/>
            <person name="Kudrna D."/>
            <person name="Currie J."/>
            <person name="He R."/>
            <person name="Angelova A."/>
            <person name="Rajasekar S."/>
            <person name="Mueller T."/>
            <person name="Lomeli R."/>
            <person name="Scara G."/>
            <person name="Ko A."/>
            <person name="Delaney K."/>
            <person name="Wissotski M."/>
            <person name="Lopez G."/>
            <person name="Campos D."/>
            <person name="Braidotti M."/>
            <person name="Ashley E."/>
            <person name="Golser W."/>
            <person name="Kim H."/>
            <person name="Lee S."/>
            <person name="Lin J."/>
            <person name="Dujmic Z."/>
            <person name="Kim W."/>
            <person name="Talag J."/>
            <person name="Zuccolo A."/>
            <person name="Fan C."/>
            <person name="Sebastian A."/>
            <person name="Kramer M."/>
            <person name="Spiegel L."/>
            <person name="Nascimento L."/>
            <person name="Zutavern T."/>
            <person name="Miller B."/>
            <person name="Ambroise C."/>
            <person name="Muller S."/>
            <person name="Spooner W."/>
            <person name="Narechania A."/>
            <person name="Ren L."/>
            <person name="Wei S."/>
            <person name="Kumari S."/>
            <person name="Faga B."/>
            <person name="Levy M.J."/>
            <person name="McMahan L."/>
            <person name="Van Buren P."/>
            <person name="Vaughn M.W."/>
            <person name="Ying K."/>
            <person name="Yeh C.-T."/>
            <person name="Emrich S.J."/>
            <person name="Jia Y."/>
            <person name="Kalyanaraman A."/>
            <person name="Hsia A.-P."/>
            <person name="Barbazuk W.B."/>
            <person name="Baucom R.S."/>
            <person name="Brutnell T.P."/>
            <person name="Carpita N.C."/>
            <person name="Chaparro C."/>
            <person name="Chia J.-M."/>
            <person name="Deragon J.-M."/>
            <person name="Estill J.C."/>
            <person name="Fu Y."/>
            <person name="Jeddeloh J.A."/>
            <person name="Han Y."/>
            <person name="Lee H."/>
            <person name="Li P."/>
            <person name="Lisch D.R."/>
            <person name="Liu S."/>
            <person name="Liu Z."/>
            <person name="Nagel D.H."/>
            <person name="McCann M.C."/>
            <person name="SanMiguel P."/>
            <person name="Myers A.M."/>
            <person name="Nettleton D."/>
            <person name="Nguyen J."/>
            <person name="Penning B.W."/>
            <person name="Ponnala L."/>
            <person name="Schneider K.L."/>
            <person name="Schwartz D.C."/>
            <person name="Sharma A."/>
            <person name="Soderlund C."/>
            <person name="Springer N.M."/>
            <person name="Sun Q."/>
            <person name="Wang H."/>
            <person name="Waterman M."/>
            <person name="Westerman R."/>
            <person name="Wolfgruber T.K."/>
            <person name="Yang L."/>
            <person name="Yu Y."/>
            <person name="Zhang L."/>
            <person name="Zhou S."/>
            <person name="Zhu Q."/>
            <person name="Bennetzen J.L."/>
            <person name="Dawe R.K."/>
            <person name="Jiang J."/>
            <person name="Jiang N."/>
            <person name="Presting G.G."/>
            <person name="Wessler S.R."/>
            <person name="Aluru S."/>
            <person name="Martienssen R.A."/>
            <person name="Clifton S.W."/>
            <person name="McCombie W.R."/>
            <person name="Wing R.A."/>
            <person name="Wilson R.K."/>
        </authorList>
    </citation>
    <scope>NUCLEOTIDE SEQUENCE [LARGE SCALE GENOMIC DNA]</scope>
    <source>
        <strain evidence="2">cv. B73</strain>
    </source>
</reference>
<evidence type="ECO:0000313" key="1">
    <source>
        <dbReference type="EnsemblPlants" id="Zm00001eb275660_P001"/>
    </source>
</evidence>
<organism evidence="1 2">
    <name type="scientific">Zea mays</name>
    <name type="common">Maize</name>
    <dbReference type="NCBI Taxonomy" id="4577"/>
    <lineage>
        <taxon>Eukaryota</taxon>
        <taxon>Viridiplantae</taxon>
        <taxon>Streptophyta</taxon>
        <taxon>Embryophyta</taxon>
        <taxon>Tracheophyta</taxon>
        <taxon>Spermatophyta</taxon>
        <taxon>Magnoliopsida</taxon>
        <taxon>Liliopsida</taxon>
        <taxon>Poales</taxon>
        <taxon>Poaceae</taxon>
        <taxon>PACMAD clade</taxon>
        <taxon>Panicoideae</taxon>
        <taxon>Andropogonodae</taxon>
        <taxon>Andropogoneae</taxon>
        <taxon>Tripsacinae</taxon>
        <taxon>Zea</taxon>
    </lineage>
</organism>
<dbReference type="AlphaFoldDB" id="A0A804PXZ7"/>
<reference evidence="1" key="2">
    <citation type="submission" date="2019-07" db="EMBL/GenBank/DDBJ databases">
        <authorList>
            <person name="Seetharam A."/>
            <person name="Woodhouse M."/>
            <person name="Cannon E."/>
        </authorList>
    </citation>
    <scope>NUCLEOTIDE SEQUENCE [LARGE SCALE GENOMIC DNA]</scope>
    <source>
        <strain evidence="1">cv. B73</strain>
    </source>
</reference>
<keyword evidence="2" id="KW-1185">Reference proteome</keyword>
<evidence type="ECO:0000313" key="2">
    <source>
        <dbReference type="Proteomes" id="UP000007305"/>
    </source>
</evidence>
<dbReference type="Gramene" id="Zm00001eb275660_T001">
    <property type="protein sequence ID" value="Zm00001eb275660_P001"/>
    <property type="gene ID" value="Zm00001eb275660"/>
</dbReference>
<accession>A0A804PXZ7</accession>
<name>A0A804PXZ7_MAIZE</name>
<reference evidence="1" key="3">
    <citation type="submission" date="2021-05" db="UniProtKB">
        <authorList>
            <consortium name="EnsemblPlants"/>
        </authorList>
    </citation>
    <scope>IDENTIFICATION</scope>
    <source>
        <strain evidence="1">cv. B73</strain>
    </source>
</reference>
<dbReference type="EnsemblPlants" id="Zm00001eb275660_T001">
    <property type="protein sequence ID" value="Zm00001eb275660_P001"/>
    <property type="gene ID" value="Zm00001eb275660"/>
</dbReference>
<dbReference type="Proteomes" id="UP000007305">
    <property type="component" value="Chromosome 6"/>
</dbReference>
<proteinExistence type="predicted"/>
<sequence length="133" mass="14411">MAPLQLPSLSLSLLRGGSATEGRRSVYTHRQRALEWVECGEEGDDGAIATERGDRSQVKFDGEFASPPWHCPLHLLGTGGIPWSLKLGDSGQIPEESRDLTLCTGGQAHEIPGMGGAQSPLCVWEHRDDARHL</sequence>
<protein>
    <submittedName>
        <fullName evidence="1">Uncharacterized protein</fullName>
    </submittedName>
</protein>